<proteinExistence type="predicted"/>
<sequence>MKSFANLSNLAIVAFFLAGCATTPVESPTAPTDPAAQLATRMVGTYQAKSAKIAADIVRETRVKLDPLGAGQWIYTQINEGPSFDKVSQQRVLSLRSQPDGRVIQASYSIISPSPYQAMGNKLSALTRAQLRPELGEGCDMIWVEMPHGWSGQVDPSRCVIVSPTQRGELRMGARTEIIGNRLRRAETGYDLDGIRLWGSEDGEWTVLFRAP</sequence>
<reference evidence="2" key="2">
    <citation type="submission" date="2020-09" db="EMBL/GenBank/DDBJ databases">
        <authorList>
            <person name="Sun Q."/>
            <person name="Kim S."/>
        </authorList>
    </citation>
    <scope>NUCLEOTIDE SEQUENCE</scope>
    <source>
        <strain evidence="2">KCTC 32513</strain>
    </source>
</reference>
<accession>A0A8J3CRV4</accession>
<feature type="chain" id="PRO_5035216031" evidence="1">
    <location>
        <begin position="22"/>
        <end position="212"/>
    </location>
</feature>
<gene>
    <name evidence="2" type="ORF">GCM10009069_24350</name>
</gene>
<dbReference type="GO" id="GO:0016829">
    <property type="term" value="F:lyase activity"/>
    <property type="evidence" value="ECO:0007669"/>
    <property type="project" value="InterPro"/>
</dbReference>
<protein>
    <submittedName>
        <fullName evidence="2">Uncharacterized protein</fullName>
    </submittedName>
</protein>
<dbReference type="Gene3D" id="2.40.128.590">
    <property type="entry name" value="CpcT/CpeT domain"/>
    <property type="match status" value="1"/>
</dbReference>
<dbReference type="Pfam" id="PF06206">
    <property type="entry name" value="CpeT"/>
    <property type="match status" value="1"/>
</dbReference>
<dbReference type="Proteomes" id="UP000634004">
    <property type="component" value="Unassembled WGS sequence"/>
</dbReference>
<evidence type="ECO:0000313" key="3">
    <source>
        <dbReference type="Proteomes" id="UP000634004"/>
    </source>
</evidence>
<dbReference type="PROSITE" id="PS51257">
    <property type="entry name" value="PROKAR_LIPOPROTEIN"/>
    <property type="match status" value="1"/>
</dbReference>
<feature type="signal peptide" evidence="1">
    <location>
        <begin position="1"/>
        <end position="21"/>
    </location>
</feature>
<reference evidence="2" key="1">
    <citation type="journal article" date="2014" name="Int. J. Syst. Evol. Microbiol.">
        <title>Complete genome sequence of Corynebacterium casei LMG S-19264T (=DSM 44701T), isolated from a smear-ripened cheese.</title>
        <authorList>
            <consortium name="US DOE Joint Genome Institute (JGI-PGF)"/>
            <person name="Walter F."/>
            <person name="Albersmeier A."/>
            <person name="Kalinowski J."/>
            <person name="Ruckert C."/>
        </authorList>
    </citation>
    <scope>NUCLEOTIDE SEQUENCE</scope>
    <source>
        <strain evidence="2">KCTC 32513</strain>
    </source>
</reference>
<dbReference type="RefSeq" id="WP_189498827.1">
    <property type="nucleotide sequence ID" value="NZ_BMZH01000011.1"/>
</dbReference>
<organism evidence="2 3">
    <name type="scientific">Algimonas arctica</name>
    <dbReference type="NCBI Taxonomy" id="1479486"/>
    <lineage>
        <taxon>Bacteria</taxon>
        <taxon>Pseudomonadati</taxon>
        <taxon>Pseudomonadota</taxon>
        <taxon>Alphaproteobacteria</taxon>
        <taxon>Maricaulales</taxon>
        <taxon>Robiginitomaculaceae</taxon>
        <taxon>Algimonas</taxon>
    </lineage>
</organism>
<dbReference type="InterPro" id="IPR038672">
    <property type="entry name" value="CpcT/CpeT_sf"/>
</dbReference>
<dbReference type="AlphaFoldDB" id="A0A8J3CRV4"/>
<comment type="caution">
    <text evidence="2">The sequence shown here is derived from an EMBL/GenBank/DDBJ whole genome shotgun (WGS) entry which is preliminary data.</text>
</comment>
<evidence type="ECO:0000256" key="1">
    <source>
        <dbReference type="SAM" id="SignalP"/>
    </source>
</evidence>
<keyword evidence="3" id="KW-1185">Reference proteome</keyword>
<dbReference type="EMBL" id="BMZH01000011">
    <property type="protein sequence ID" value="GHB00617.1"/>
    <property type="molecule type" value="Genomic_DNA"/>
</dbReference>
<dbReference type="InterPro" id="IPR010404">
    <property type="entry name" value="CpcT/CpeT"/>
</dbReference>
<name>A0A8J3CRV4_9PROT</name>
<evidence type="ECO:0000313" key="2">
    <source>
        <dbReference type="EMBL" id="GHB00617.1"/>
    </source>
</evidence>
<keyword evidence="1" id="KW-0732">Signal</keyword>